<gene>
    <name evidence="2" type="ORF">PIB30_016378</name>
</gene>
<comment type="caution">
    <text evidence="2">The sequence shown here is derived from an EMBL/GenBank/DDBJ whole genome shotgun (WGS) entry which is preliminary data.</text>
</comment>
<evidence type="ECO:0000313" key="3">
    <source>
        <dbReference type="Proteomes" id="UP001341840"/>
    </source>
</evidence>
<feature type="compositionally biased region" description="Basic residues" evidence="1">
    <location>
        <begin position="245"/>
        <end position="257"/>
    </location>
</feature>
<feature type="compositionally biased region" description="Basic residues" evidence="1">
    <location>
        <begin position="142"/>
        <end position="155"/>
    </location>
</feature>
<dbReference type="EMBL" id="JASCZI010090667">
    <property type="protein sequence ID" value="MED6144531.1"/>
    <property type="molecule type" value="Genomic_DNA"/>
</dbReference>
<feature type="region of interest" description="Disordered" evidence="1">
    <location>
        <begin position="80"/>
        <end position="185"/>
    </location>
</feature>
<evidence type="ECO:0000313" key="2">
    <source>
        <dbReference type="EMBL" id="MED6144531.1"/>
    </source>
</evidence>
<dbReference type="Proteomes" id="UP001341840">
    <property type="component" value="Unassembled WGS sequence"/>
</dbReference>
<feature type="compositionally biased region" description="Polar residues" evidence="1">
    <location>
        <begin position="265"/>
        <end position="280"/>
    </location>
</feature>
<feature type="compositionally biased region" description="Basic and acidic residues" evidence="1">
    <location>
        <begin position="121"/>
        <end position="133"/>
    </location>
</feature>
<proteinExistence type="predicted"/>
<reference evidence="2 3" key="1">
    <citation type="journal article" date="2023" name="Plants (Basel)">
        <title>Bridging the Gap: Combining Genomics and Transcriptomics Approaches to Understand Stylosanthes scabra, an Orphan Legume from the Brazilian Caatinga.</title>
        <authorList>
            <person name="Ferreira-Neto J.R.C."/>
            <person name="da Silva M.D."/>
            <person name="Binneck E."/>
            <person name="de Melo N.F."/>
            <person name="da Silva R.H."/>
            <person name="de Melo A.L.T.M."/>
            <person name="Pandolfi V."/>
            <person name="Bustamante F.O."/>
            <person name="Brasileiro-Vidal A.C."/>
            <person name="Benko-Iseppon A.M."/>
        </authorList>
    </citation>
    <scope>NUCLEOTIDE SEQUENCE [LARGE SCALE GENOMIC DNA]</scope>
    <source>
        <tissue evidence="2">Leaves</tissue>
    </source>
</reference>
<organism evidence="2 3">
    <name type="scientific">Stylosanthes scabra</name>
    <dbReference type="NCBI Taxonomy" id="79078"/>
    <lineage>
        <taxon>Eukaryota</taxon>
        <taxon>Viridiplantae</taxon>
        <taxon>Streptophyta</taxon>
        <taxon>Embryophyta</taxon>
        <taxon>Tracheophyta</taxon>
        <taxon>Spermatophyta</taxon>
        <taxon>Magnoliopsida</taxon>
        <taxon>eudicotyledons</taxon>
        <taxon>Gunneridae</taxon>
        <taxon>Pentapetalae</taxon>
        <taxon>rosids</taxon>
        <taxon>fabids</taxon>
        <taxon>Fabales</taxon>
        <taxon>Fabaceae</taxon>
        <taxon>Papilionoideae</taxon>
        <taxon>50 kb inversion clade</taxon>
        <taxon>dalbergioids sensu lato</taxon>
        <taxon>Dalbergieae</taxon>
        <taxon>Pterocarpus clade</taxon>
        <taxon>Stylosanthes</taxon>
    </lineage>
</organism>
<feature type="compositionally biased region" description="Polar residues" evidence="1">
    <location>
        <begin position="105"/>
        <end position="115"/>
    </location>
</feature>
<keyword evidence="3" id="KW-1185">Reference proteome</keyword>
<name>A0ABU6T721_9FABA</name>
<accession>A0ABU6T721</accession>
<feature type="region of interest" description="Disordered" evidence="1">
    <location>
        <begin position="209"/>
        <end position="280"/>
    </location>
</feature>
<protein>
    <submittedName>
        <fullName evidence="2">Uncharacterized protein</fullName>
    </submittedName>
</protein>
<evidence type="ECO:0000256" key="1">
    <source>
        <dbReference type="SAM" id="MobiDB-lite"/>
    </source>
</evidence>
<feature type="compositionally biased region" description="Acidic residues" evidence="1">
    <location>
        <begin position="80"/>
        <end position="93"/>
    </location>
</feature>
<sequence>MVLLEEIGYKSHEALHWFDTTAPEFEIGLNEMVGDQGIRDLIDWLRTNEEPEFHIYVEHSISKPIPAEEDEGVNCETIILEDSDNDAEGDIEVDVNQSSRKRKVSSPNKNGASMNNDDDVEGRGKGKAEESNGKGKSPIKIIHQKKKSPRKKPKYGRGLGIRIGDGPAKNHGGGPGVETVGEGSGRNVKYYQQELVAGLREALKEVTDPAIEVPQPPPQPTTRNANIPFKPPAQVANGAGSLRQFRAKQPIRRKSRKSPPPSEPATLSQETIAAASASTQKKFRFMQTPGMNNKHQ</sequence>